<dbReference type="PATRIC" id="fig|231023.4.peg.228"/>
<dbReference type="Gene3D" id="3.40.630.10">
    <property type="entry name" value="Zn peptidases"/>
    <property type="match status" value="1"/>
</dbReference>
<dbReference type="PANTHER" id="PTHR32494:SF5">
    <property type="entry name" value="ALLANTOATE AMIDOHYDROLASE"/>
    <property type="match status" value="1"/>
</dbReference>
<dbReference type="KEGG" id="ppi:YSA_00487"/>
<protein>
    <submittedName>
        <fullName evidence="2">Allantoate amidohydrolase</fullName>
    </submittedName>
</protein>
<evidence type="ECO:0000256" key="1">
    <source>
        <dbReference type="ARBA" id="ARBA00022801"/>
    </source>
</evidence>
<dbReference type="SUPFAM" id="SSF53187">
    <property type="entry name" value="Zn-dependent exopeptidases"/>
    <property type="match status" value="1"/>
</dbReference>
<dbReference type="Proteomes" id="UP000005268">
    <property type="component" value="Chromosome"/>
</dbReference>
<name>I3UNG6_PSEPU</name>
<keyword evidence="1 2" id="KW-0378">Hydrolase</keyword>
<proteinExistence type="predicted"/>
<evidence type="ECO:0000313" key="3">
    <source>
        <dbReference type="Proteomes" id="UP000005268"/>
    </source>
</evidence>
<dbReference type="PANTHER" id="PTHR32494">
    <property type="entry name" value="ALLANTOATE DEIMINASE-RELATED"/>
    <property type="match status" value="1"/>
</dbReference>
<accession>I3UNG6</accession>
<organism evidence="2 3">
    <name type="scientific">Pseudomonas putida ND6</name>
    <dbReference type="NCBI Taxonomy" id="231023"/>
    <lineage>
        <taxon>Bacteria</taxon>
        <taxon>Pseudomonadati</taxon>
        <taxon>Pseudomonadota</taxon>
        <taxon>Gammaproteobacteria</taxon>
        <taxon>Pseudomonadales</taxon>
        <taxon>Pseudomonadaceae</taxon>
        <taxon>Pseudomonas</taxon>
    </lineage>
</organism>
<evidence type="ECO:0000313" key="2">
    <source>
        <dbReference type="EMBL" id="AFK67037.1"/>
    </source>
</evidence>
<dbReference type="HOGENOM" id="CLU_2603327_0_0_6"/>
<dbReference type="GO" id="GO:0016813">
    <property type="term" value="F:hydrolase activity, acting on carbon-nitrogen (but not peptide) bonds, in linear amidines"/>
    <property type="evidence" value="ECO:0007669"/>
    <property type="project" value="InterPro"/>
</dbReference>
<reference evidence="2 3" key="1">
    <citation type="journal article" date="2012" name="J. Bacteriol.">
        <title>Complete Genome Sequence of the Naphthalene-Degrading Pseudomonas putida Strain ND6.</title>
        <authorList>
            <person name="Li S."/>
            <person name="Zhao H."/>
            <person name="Li Y."/>
            <person name="Niu S."/>
            <person name="Cai B."/>
        </authorList>
    </citation>
    <scope>NUCLEOTIDE SEQUENCE [LARGE SCALE GENOMIC DNA]</scope>
    <source>
        <strain evidence="2 3">ND6</strain>
    </source>
</reference>
<dbReference type="InterPro" id="IPR010158">
    <property type="entry name" value="Amidase_Cbmase"/>
</dbReference>
<sequence>MSQDGIQVVASGLGQVVRRLSDLDIQTRKPLDIAVWTNEEGARFIPALFGSAVFTGSLALAEALAIRDADGVSVADELHRTGYAGQRPLVCCQL</sequence>
<gene>
    <name evidence="2" type="ORF">YSA_00487</name>
</gene>
<dbReference type="AlphaFoldDB" id="I3UNG6"/>
<dbReference type="EMBL" id="CP003588">
    <property type="protein sequence ID" value="AFK67037.1"/>
    <property type="molecule type" value="Genomic_DNA"/>
</dbReference>